<evidence type="ECO:0000313" key="7">
    <source>
        <dbReference type="Proteomes" id="UP000317650"/>
    </source>
</evidence>
<dbReference type="Pfam" id="PF24756">
    <property type="entry name" value="THD_CWZF3-5-7"/>
    <property type="match status" value="1"/>
</dbReference>
<dbReference type="PANTHER" id="PTHR46524">
    <property type="entry name" value="CW-TYPE ZINC FINGER"/>
    <property type="match status" value="1"/>
</dbReference>
<feature type="compositionally biased region" description="Low complexity" evidence="4">
    <location>
        <begin position="1187"/>
        <end position="1199"/>
    </location>
</feature>
<evidence type="ECO:0000256" key="2">
    <source>
        <dbReference type="ARBA" id="ARBA00022771"/>
    </source>
</evidence>
<protein>
    <recommendedName>
        <fullName evidence="5">CW-type domain-containing protein</fullName>
    </recommendedName>
</protein>
<feature type="compositionally biased region" description="Basic and acidic residues" evidence="4">
    <location>
        <begin position="607"/>
        <end position="616"/>
    </location>
</feature>
<dbReference type="InterPro" id="IPR056406">
    <property type="entry name" value="THD_CWZF3/5/7"/>
</dbReference>
<dbReference type="InterPro" id="IPR055300">
    <property type="entry name" value="CWZF3/5/7"/>
</dbReference>
<feature type="region of interest" description="Disordered" evidence="4">
    <location>
        <begin position="1428"/>
        <end position="1449"/>
    </location>
</feature>
<evidence type="ECO:0000256" key="1">
    <source>
        <dbReference type="ARBA" id="ARBA00022723"/>
    </source>
</evidence>
<name>A0A4V4H944_MUSBA</name>
<dbReference type="InterPro" id="IPR011124">
    <property type="entry name" value="Znf_CW"/>
</dbReference>
<keyword evidence="2" id="KW-0863">Zinc-finger</keyword>
<dbReference type="Pfam" id="PF07496">
    <property type="entry name" value="zf-CW"/>
    <property type="match status" value="1"/>
</dbReference>
<dbReference type="PROSITE" id="PS51050">
    <property type="entry name" value="ZF_CW"/>
    <property type="match status" value="1"/>
</dbReference>
<gene>
    <name evidence="6" type="ORF">C4D60_Mb08t22250</name>
</gene>
<reference evidence="6 7" key="1">
    <citation type="journal article" date="2019" name="Nat. Plants">
        <title>Genome sequencing of Musa balbisiana reveals subgenome evolution and function divergence in polyploid bananas.</title>
        <authorList>
            <person name="Yao X."/>
        </authorList>
    </citation>
    <scope>NUCLEOTIDE SEQUENCE [LARGE SCALE GENOMIC DNA]</scope>
    <source>
        <strain evidence="7">cv. DH-PKW</strain>
        <tissue evidence="6">Leaves</tissue>
    </source>
</reference>
<evidence type="ECO:0000313" key="6">
    <source>
        <dbReference type="EMBL" id="THU70175.1"/>
    </source>
</evidence>
<feature type="compositionally biased region" description="Basic residues" evidence="4">
    <location>
        <begin position="658"/>
        <end position="668"/>
    </location>
</feature>
<feature type="compositionally biased region" description="Basic and acidic residues" evidence="4">
    <location>
        <begin position="544"/>
        <end position="570"/>
    </location>
</feature>
<feature type="region of interest" description="Disordered" evidence="4">
    <location>
        <begin position="1158"/>
        <end position="1201"/>
    </location>
</feature>
<keyword evidence="7" id="KW-1185">Reference proteome</keyword>
<feature type="domain" description="CW-type" evidence="5">
    <location>
        <begin position="722"/>
        <end position="775"/>
    </location>
</feature>
<evidence type="ECO:0000259" key="5">
    <source>
        <dbReference type="PROSITE" id="PS51050"/>
    </source>
</evidence>
<organism evidence="6 7">
    <name type="scientific">Musa balbisiana</name>
    <name type="common">Banana</name>
    <dbReference type="NCBI Taxonomy" id="52838"/>
    <lineage>
        <taxon>Eukaryota</taxon>
        <taxon>Viridiplantae</taxon>
        <taxon>Streptophyta</taxon>
        <taxon>Embryophyta</taxon>
        <taxon>Tracheophyta</taxon>
        <taxon>Spermatophyta</taxon>
        <taxon>Magnoliopsida</taxon>
        <taxon>Liliopsida</taxon>
        <taxon>Zingiberales</taxon>
        <taxon>Musaceae</taxon>
        <taxon>Musa</taxon>
    </lineage>
</organism>
<dbReference type="Proteomes" id="UP000317650">
    <property type="component" value="Chromosome 8"/>
</dbReference>
<keyword evidence="1" id="KW-0479">Metal-binding</keyword>
<comment type="caution">
    <text evidence="6">The sequence shown here is derived from an EMBL/GenBank/DDBJ whole genome shotgun (WGS) entry which is preliminary data.</text>
</comment>
<feature type="region of interest" description="Disordered" evidence="4">
    <location>
        <begin position="907"/>
        <end position="942"/>
    </location>
</feature>
<dbReference type="PANTHER" id="PTHR46524:SF7">
    <property type="entry name" value="CW-TYPE ZINC FINGER"/>
    <property type="match status" value="1"/>
</dbReference>
<proteinExistence type="predicted"/>
<dbReference type="EMBL" id="PYDT01000002">
    <property type="protein sequence ID" value="THU70175.1"/>
    <property type="molecule type" value="Genomic_DNA"/>
</dbReference>
<evidence type="ECO:0000256" key="3">
    <source>
        <dbReference type="ARBA" id="ARBA00022833"/>
    </source>
</evidence>
<dbReference type="STRING" id="52838.A0A4V4H944"/>
<feature type="region of interest" description="Disordered" evidence="4">
    <location>
        <begin position="496"/>
        <end position="674"/>
    </location>
</feature>
<sequence>MEKECYVVSNGGTRDQGNISRVLVVIADHHLAFCSFDPRYPISPCLGPLQKGLGFGRSEMDEENELEEGEAWSGREDDSCIDPDAFSYIVRPLNASRYLQFVLIREFLEFSWLDKKIQDVLGHFQKDFEAGLSAENLGAKFGGYGSFLPTYQRSPIILSQPRSAQDVPSQNVTKSPYNPSVKVTNPNVSVTMSSSCLKNNSVMVPPVDNTCNRDMCVNEPYIQESNSEHTSLDKPSNITDQKPLKVRIKVGSDNTLARNNVTIYSTLGLDMSSPSSFEDSPHGSIGISSEFQDLPDESPKTIFQVMTCFVVPGGLLLSPLQESLFQLALKDKSFVNKGKRAMLFQGTPEMNSDFAYYSTCSREVKGQMEKQTKSSEHKGRPRVIKNAEGKNDVNLIREIDIETQGGQELAPSSISNNADRKAERLMVGNTAKDDTKMLDHQWKMNEASLKGISTFPGAVDDKPYDLIESTTNNEITNSGNEITCSRGKLNLKASRTEKKLEEQNSNKQKNDNSELQKEVRRKVDKDFGPYSNGQKRRNGQITEPADHIKSNSFTHKEKAMGGKDQISDGKKKPKSRINFRSSGEFLKDNISGSSSAALKERKKNSHARTDHAEKKSNALKSHKQSSGASFREFNGNIKWDNKSEPSENEVGSQDFHSKCKGKSMKPKHEKSVVSTHTFKEKSGCKKVEETLTSGTLIDEPILTPLTCNVLATDATVAPPAPAIINDEWVCCDICGKWRLLPYETNPSDLPNTWQCNMLNWLPGMNSCEIGEEETTNALIALYLPLAPENGATLDGCHNVASSSTTLAGGLPLGQRIEVNIQNVHGTGKRKNKLKDASDMLSHSTPKCFPDTVNRGQLASVKCEISNEANKHHPVEMNSMNKVGLVNASRSSDFNREKQKIKQKYKQKNLGFYSDEDDHGRQSEKHLKLKSKREVDQDDLVSSKKPRKEILQYSDKECFNHNLSMKAFEETGIGGCSTAGIATNESKQRKLPMPKDLKCDSEVNSAASSKRLRDEVQFNALYVDKSNNLDLSAKKRKVKEWQEGEPNQEALVTSQHLVENEVIVKGALSESKPVKNRKALLSIPEGEGSKATKLNSKMDQKGKLTRMALPASIEHLPDRINGQALYMMVEEHRSNQSRGNSASPRNLEFNCLKGDMVHAQPPAAANSSSSKVSGSRKSRSNLKETKGSPIESVSSSPSRIPRIEKPSCKRILEQNFDVNNAGFSVLRSPKRCADNEVNGGSARSGNDRKERVFSLQHRGCKSDLGKSKLQISGSCKEMNLQSTKNSIGCRLEDSFGPCEIEKGNTQEKDEKDILRKKDVTLKWMTVRQDNISTLTVQENMNANGTSQIEKALNHPCSDRINCRELPSELGRSQLKLTSGNEQETKSWGPPLVPSPLKASKTALEVVDAVSADALNFVKQHKQPDIRNGLHHNNLRHAAPDGPDPSSPIRKENHSVMLKEARDLKHTANRLKSEGLELESTALYFEAAMKFLHVAALMEPINFDCAKQAEAGQMYFETAKLCKFVAHEYEKIKEMAATALAYKCVEVAYMKSAYSKRPNASKDLNELQAAFQFLPPGESPSSSASDVDNLNNQAILGKDASGKDGSSPQVADNSVIAARHHQLMWLLRYIGYGCMIWHRPGSTLLLSSVSIFICELYRRVSGVGTLTLCPICN</sequence>
<dbReference type="Gene3D" id="3.30.40.100">
    <property type="match status" value="1"/>
</dbReference>
<keyword evidence="3" id="KW-0862">Zinc</keyword>
<feature type="compositionally biased region" description="Basic and acidic residues" evidence="4">
    <location>
        <begin position="496"/>
        <end position="527"/>
    </location>
</feature>
<accession>A0A4V4H944</accession>
<evidence type="ECO:0000256" key="4">
    <source>
        <dbReference type="SAM" id="MobiDB-lite"/>
    </source>
</evidence>
<dbReference type="GO" id="GO:0008270">
    <property type="term" value="F:zinc ion binding"/>
    <property type="evidence" value="ECO:0007669"/>
    <property type="project" value="UniProtKB-KW"/>
</dbReference>